<comment type="caution">
    <text evidence="3">The sequence shown here is derived from an EMBL/GenBank/DDBJ whole genome shotgun (WGS) entry which is preliminary data.</text>
</comment>
<evidence type="ECO:0000313" key="3">
    <source>
        <dbReference type="EMBL" id="OEL19247.1"/>
    </source>
</evidence>
<dbReference type="Proteomes" id="UP000095767">
    <property type="component" value="Unassembled WGS sequence"/>
</dbReference>
<protein>
    <submittedName>
        <fullName evidence="3">Uncharacterized protein</fullName>
    </submittedName>
</protein>
<evidence type="ECO:0000256" key="2">
    <source>
        <dbReference type="ARBA" id="ARBA00022604"/>
    </source>
</evidence>
<keyword evidence="4" id="KW-1185">Reference proteome</keyword>
<dbReference type="AlphaFoldDB" id="A0A1E5V2G6"/>
<accession>A0A1E5V2G6</accession>
<dbReference type="STRING" id="888268.A0A1E5V2G6"/>
<keyword evidence="1" id="KW-0813">Transport</keyword>
<keyword evidence="2" id="KW-0341">Growth regulation</keyword>
<dbReference type="OrthoDB" id="687110at2759"/>
<reference evidence="3 4" key="1">
    <citation type="submission" date="2016-09" db="EMBL/GenBank/DDBJ databases">
        <title>The draft genome of Dichanthelium oligosanthes: A C3 panicoid grass species.</title>
        <authorList>
            <person name="Studer A.J."/>
            <person name="Schnable J.C."/>
            <person name="Brutnell T.P."/>
        </authorList>
    </citation>
    <scope>NUCLEOTIDE SEQUENCE [LARGE SCALE GENOMIC DNA]</scope>
    <source>
        <strain evidence="4">cv. Kellogg 1175</strain>
        <tissue evidence="3">Leaf</tissue>
    </source>
</reference>
<dbReference type="EMBL" id="LWDX02054204">
    <property type="protein sequence ID" value="OEL19247.1"/>
    <property type="molecule type" value="Genomic_DNA"/>
</dbReference>
<proteinExistence type="predicted"/>
<name>A0A1E5V2G6_9POAL</name>
<evidence type="ECO:0000313" key="4">
    <source>
        <dbReference type="Proteomes" id="UP000095767"/>
    </source>
</evidence>
<sequence>MDVFKKVPQKPHFRPLQVFSPPLREGMAIGLMATFARSVENIRKISLADSMDSFEEESSTLHH</sequence>
<evidence type="ECO:0000256" key="1">
    <source>
        <dbReference type="ARBA" id="ARBA00022448"/>
    </source>
</evidence>
<organism evidence="3 4">
    <name type="scientific">Dichanthelium oligosanthes</name>
    <dbReference type="NCBI Taxonomy" id="888268"/>
    <lineage>
        <taxon>Eukaryota</taxon>
        <taxon>Viridiplantae</taxon>
        <taxon>Streptophyta</taxon>
        <taxon>Embryophyta</taxon>
        <taxon>Tracheophyta</taxon>
        <taxon>Spermatophyta</taxon>
        <taxon>Magnoliopsida</taxon>
        <taxon>Liliopsida</taxon>
        <taxon>Poales</taxon>
        <taxon>Poaceae</taxon>
        <taxon>PACMAD clade</taxon>
        <taxon>Panicoideae</taxon>
        <taxon>Panicodae</taxon>
        <taxon>Paniceae</taxon>
        <taxon>Dichantheliinae</taxon>
        <taxon>Dichanthelium</taxon>
    </lineage>
</organism>
<dbReference type="Pfam" id="PF05266">
    <property type="entry name" value="DUF724"/>
    <property type="match status" value="1"/>
</dbReference>
<gene>
    <name evidence="3" type="ORF">BAE44_0019734</name>
</gene>
<dbReference type="InterPro" id="IPR007930">
    <property type="entry name" value="DUF724"/>
</dbReference>